<evidence type="ECO:0000256" key="4">
    <source>
        <dbReference type="ARBA" id="ARBA00047342"/>
    </source>
</evidence>
<dbReference type="Proteomes" id="UP001595547">
    <property type="component" value="Unassembled WGS sequence"/>
</dbReference>
<dbReference type="SUPFAM" id="SSF52799">
    <property type="entry name" value="(Phosphotyrosine protein) phosphatases II"/>
    <property type="match status" value="1"/>
</dbReference>
<comment type="catalytic activity">
    <reaction evidence="4">
        <text>5-diphospho-1D-myo-inositol 1,2,3,4,6-pentakisphosphate + H2O = 1D-myo-inositol hexakisphosphate + phosphate + H(+)</text>
        <dbReference type="Rhea" id="RHEA:22384"/>
        <dbReference type="ChEBI" id="CHEBI:15377"/>
        <dbReference type="ChEBI" id="CHEBI:15378"/>
        <dbReference type="ChEBI" id="CHEBI:43474"/>
        <dbReference type="ChEBI" id="CHEBI:58130"/>
        <dbReference type="ChEBI" id="CHEBI:58628"/>
        <dbReference type="EC" id="3.6.1.52"/>
    </reaction>
    <physiologicalReaction direction="left-to-right" evidence="4">
        <dbReference type="Rhea" id="RHEA:22385"/>
    </physiologicalReaction>
</comment>
<sequence>MPLPKLTRRGTLALLLPTLALPQRLWAQISAADWAQPVALAGVPNLHRVTPLIYRSAQPDAEGFRNLAAFGVKTVINLRRSVDDSPLAAGSGLQTLHIKITTRHIRDENGAKIVLALRALRDAQANGPVLVHCTHGADRTGMIIALWRMLYQGWSRDDALNELQNGDFGFHQVWINIPRYLREVDLADLRARIEAGRA</sequence>
<dbReference type="InterPro" id="IPR000387">
    <property type="entry name" value="Tyr_Pase_dom"/>
</dbReference>
<evidence type="ECO:0000256" key="6">
    <source>
        <dbReference type="SAM" id="SignalP"/>
    </source>
</evidence>
<evidence type="ECO:0000313" key="9">
    <source>
        <dbReference type="EMBL" id="MFC3180228.1"/>
    </source>
</evidence>
<dbReference type="RefSeq" id="WP_380071859.1">
    <property type="nucleotide sequence ID" value="NZ_JBHRTO010000001.1"/>
</dbReference>
<dbReference type="Gene3D" id="3.90.190.10">
    <property type="entry name" value="Protein tyrosine phosphatase superfamily"/>
    <property type="match status" value="1"/>
</dbReference>
<evidence type="ECO:0000259" key="7">
    <source>
        <dbReference type="PROSITE" id="PS50054"/>
    </source>
</evidence>
<organism evidence="9 10">
    <name type="scientific">Cypionkella sinensis</name>
    <dbReference type="NCBI Taxonomy" id="1756043"/>
    <lineage>
        <taxon>Bacteria</taxon>
        <taxon>Pseudomonadati</taxon>
        <taxon>Pseudomonadota</taxon>
        <taxon>Alphaproteobacteria</taxon>
        <taxon>Rhodobacterales</taxon>
        <taxon>Paracoccaceae</taxon>
        <taxon>Cypionkella</taxon>
    </lineage>
</organism>
<feature type="domain" description="Tyrosine-protein phosphatase" evidence="7">
    <location>
        <begin position="45"/>
        <end position="198"/>
    </location>
</feature>
<accession>A0ABV7IWU1</accession>
<dbReference type="PROSITE" id="PS00383">
    <property type="entry name" value="TYR_PHOSPHATASE_1"/>
    <property type="match status" value="1"/>
</dbReference>
<evidence type="ECO:0000259" key="8">
    <source>
        <dbReference type="PROSITE" id="PS50056"/>
    </source>
</evidence>
<feature type="domain" description="Tyrosine specific protein phosphatases" evidence="8">
    <location>
        <begin position="111"/>
        <end position="165"/>
    </location>
</feature>
<comment type="catalytic activity">
    <reaction evidence="5">
        <text>1,5-bis(diphospho)-1D-myo-inositol 2,3,4,6-tetrakisphosphate + H2O = 1-diphospho-1D-myo-inositol 2,3,4,5,6-pentakisphosphate + phosphate + 2 H(+)</text>
        <dbReference type="Rhea" id="RHEA:79699"/>
        <dbReference type="ChEBI" id="CHEBI:15377"/>
        <dbReference type="ChEBI" id="CHEBI:15378"/>
        <dbReference type="ChEBI" id="CHEBI:43474"/>
        <dbReference type="ChEBI" id="CHEBI:74946"/>
        <dbReference type="ChEBI" id="CHEBI:77983"/>
        <dbReference type="EC" id="3.6.1.52"/>
    </reaction>
    <physiologicalReaction direction="left-to-right" evidence="5">
        <dbReference type="Rhea" id="RHEA:79700"/>
    </physiologicalReaction>
</comment>
<name>A0ABV7IWU1_9RHOB</name>
<feature type="signal peptide" evidence="6">
    <location>
        <begin position="1"/>
        <end position="27"/>
    </location>
</feature>
<reference evidence="10" key="1">
    <citation type="journal article" date="2019" name="Int. J. Syst. Evol. Microbiol.">
        <title>The Global Catalogue of Microorganisms (GCM) 10K type strain sequencing project: providing services to taxonomists for standard genome sequencing and annotation.</title>
        <authorList>
            <consortium name="The Broad Institute Genomics Platform"/>
            <consortium name="The Broad Institute Genome Sequencing Center for Infectious Disease"/>
            <person name="Wu L."/>
            <person name="Ma J."/>
        </authorList>
    </citation>
    <scope>NUCLEOTIDE SEQUENCE [LARGE SCALE GENOMIC DNA]</scope>
    <source>
        <strain evidence="10">KCTC 52039</strain>
    </source>
</reference>
<dbReference type="PANTHER" id="PTHR31126">
    <property type="entry name" value="TYROSINE-PROTEIN PHOSPHATASE"/>
    <property type="match status" value="1"/>
</dbReference>
<proteinExistence type="inferred from homology"/>
<keyword evidence="2" id="KW-0378">Hydrolase</keyword>
<dbReference type="Pfam" id="PF03162">
    <property type="entry name" value="Y_phosphatase2"/>
    <property type="match status" value="1"/>
</dbReference>
<evidence type="ECO:0000256" key="2">
    <source>
        <dbReference type="ARBA" id="ARBA00022801"/>
    </source>
</evidence>
<keyword evidence="6" id="KW-0732">Signal</keyword>
<dbReference type="PROSITE" id="PS50054">
    <property type="entry name" value="TYR_PHOSPHATASE_DUAL"/>
    <property type="match status" value="1"/>
</dbReference>
<keyword evidence="10" id="KW-1185">Reference proteome</keyword>
<gene>
    <name evidence="9" type="ORF">ACFOGH_04430</name>
</gene>
<evidence type="ECO:0000256" key="3">
    <source>
        <dbReference type="ARBA" id="ARBA00044949"/>
    </source>
</evidence>
<dbReference type="SMART" id="SM00195">
    <property type="entry name" value="DSPc"/>
    <property type="match status" value="1"/>
</dbReference>
<evidence type="ECO:0000313" key="10">
    <source>
        <dbReference type="Proteomes" id="UP001595547"/>
    </source>
</evidence>
<dbReference type="EMBL" id="JBHRTO010000001">
    <property type="protein sequence ID" value="MFC3180228.1"/>
    <property type="molecule type" value="Genomic_DNA"/>
</dbReference>
<evidence type="ECO:0000256" key="1">
    <source>
        <dbReference type="ARBA" id="ARBA00012527"/>
    </source>
</evidence>
<protein>
    <recommendedName>
        <fullName evidence="1">diphosphoinositol-polyphosphate diphosphatase</fullName>
        <ecNumber evidence="1">3.6.1.52</ecNumber>
    </recommendedName>
</protein>
<dbReference type="InterPro" id="IPR016130">
    <property type="entry name" value="Tyr_Pase_AS"/>
</dbReference>
<dbReference type="InterPro" id="IPR029021">
    <property type="entry name" value="Prot-tyrosine_phosphatase-like"/>
</dbReference>
<comment type="caution">
    <text evidence="9">The sequence shown here is derived from an EMBL/GenBank/DDBJ whole genome shotgun (WGS) entry which is preliminary data.</text>
</comment>
<dbReference type="EC" id="3.6.1.52" evidence="1"/>
<dbReference type="InterPro" id="IPR020422">
    <property type="entry name" value="TYR_PHOSPHATASE_DUAL_dom"/>
</dbReference>
<dbReference type="PROSITE" id="PS50056">
    <property type="entry name" value="TYR_PHOSPHATASE_2"/>
    <property type="match status" value="1"/>
</dbReference>
<dbReference type="PANTHER" id="PTHR31126:SF72">
    <property type="entry name" value="DUAL SPECIFICITY PROTEIN PHOSPHATASE TPBA"/>
    <property type="match status" value="1"/>
</dbReference>
<feature type="chain" id="PRO_5047381115" description="diphosphoinositol-polyphosphate diphosphatase" evidence="6">
    <location>
        <begin position="28"/>
        <end position="198"/>
    </location>
</feature>
<dbReference type="InterPro" id="IPR004861">
    <property type="entry name" value="Siw14-like"/>
</dbReference>
<evidence type="ECO:0000256" key="5">
    <source>
        <dbReference type="ARBA" id="ARBA00047927"/>
    </source>
</evidence>
<comment type="similarity">
    <text evidence="3">Belongs to the protein-tyrosine phosphatase family. Atypical dual-specificity phosphatase Siw14-like subfamily.</text>
</comment>